<dbReference type="InterPro" id="IPR005482">
    <property type="entry name" value="Biotin_COase_C"/>
</dbReference>
<comment type="catalytic activity">
    <reaction evidence="5">
        <text>N(6)-biotinyl-L-lysyl-[protein] + hydrogencarbonate + ATP = N(6)-carboxybiotinyl-L-lysyl-[protein] + ADP + phosphate + H(+)</text>
        <dbReference type="Rhea" id="RHEA:13501"/>
        <dbReference type="Rhea" id="RHEA-COMP:10505"/>
        <dbReference type="Rhea" id="RHEA-COMP:10506"/>
        <dbReference type="ChEBI" id="CHEBI:15378"/>
        <dbReference type="ChEBI" id="CHEBI:17544"/>
        <dbReference type="ChEBI" id="CHEBI:30616"/>
        <dbReference type="ChEBI" id="CHEBI:43474"/>
        <dbReference type="ChEBI" id="CHEBI:83144"/>
        <dbReference type="ChEBI" id="CHEBI:83145"/>
        <dbReference type="ChEBI" id="CHEBI:456216"/>
        <dbReference type="EC" id="6.3.4.14"/>
    </reaction>
</comment>
<dbReference type="PROSITE" id="PS50979">
    <property type="entry name" value="BC"/>
    <property type="match status" value="1"/>
</dbReference>
<dbReference type="SUPFAM" id="SSF51246">
    <property type="entry name" value="Rudiment single hybrid motif"/>
    <property type="match status" value="1"/>
</dbReference>
<dbReference type="PANTHER" id="PTHR48095:SF2">
    <property type="entry name" value="BIOTIN CARBOXYLASE, CHLOROPLASTIC"/>
    <property type="match status" value="1"/>
</dbReference>
<keyword evidence="3" id="KW-0547">Nucleotide-binding</keyword>
<evidence type="ECO:0000313" key="7">
    <source>
        <dbReference type="EMBL" id="KRM61837.1"/>
    </source>
</evidence>
<accession>A0A0R2A483</accession>
<keyword evidence="4" id="KW-0067">ATP-binding</keyword>
<gene>
    <name evidence="7" type="ORF">FC26_GL001279</name>
</gene>
<protein>
    <recommendedName>
        <fullName evidence="1">biotin carboxylase</fullName>
        <ecNumber evidence="1">6.3.4.14</ecNumber>
    </recommendedName>
</protein>
<dbReference type="Pfam" id="PF02785">
    <property type="entry name" value="Biotin_carb_C"/>
    <property type="match status" value="1"/>
</dbReference>
<sequence>MELIKAQILVAAGEPLPFTQDDVQIHGTALECRLNAEDPANQFQPVAGRIERLDLPAGTHGVRIDSGVVAGNLISPFYDSMIAKVIVHMDERHAVLHKMRRVMNELTVTGITTNRSFLLALLADANVIEDQFTTVYVEQEFLGRMQRQTEKAMN</sequence>
<evidence type="ECO:0000256" key="4">
    <source>
        <dbReference type="ARBA" id="ARBA00022840"/>
    </source>
</evidence>
<dbReference type="PANTHER" id="PTHR48095">
    <property type="entry name" value="PYRUVATE CARBOXYLASE SUBUNIT A"/>
    <property type="match status" value="1"/>
</dbReference>
<dbReference type="STRING" id="1423813.FC26_GL001279"/>
<reference evidence="7 8" key="1">
    <citation type="journal article" date="2015" name="Genome Announc.">
        <title>Expanding the biotechnology potential of lactobacilli through comparative genomics of 213 strains and associated genera.</title>
        <authorList>
            <person name="Sun Z."/>
            <person name="Harris H.M."/>
            <person name="McCann A."/>
            <person name="Guo C."/>
            <person name="Argimon S."/>
            <person name="Zhang W."/>
            <person name="Yang X."/>
            <person name="Jeffery I.B."/>
            <person name="Cooney J.C."/>
            <person name="Kagawa T.F."/>
            <person name="Liu W."/>
            <person name="Song Y."/>
            <person name="Salvetti E."/>
            <person name="Wrobel A."/>
            <person name="Rasinkangas P."/>
            <person name="Parkhill J."/>
            <person name="Rea M.C."/>
            <person name="O'Sullivan O."/>
            <person name="Ritari J."/>
            <person name="Douillard F.P."/>
            <person name="Paul Ross R."/>
            <person name="Yang R."/>
            <person name="Briner A.E."/>
            <person name="Felis G.E."/>
            <person name="de Vos W.M."/>
            <person name="Barrangou R."/>
            <person name="Klaenhammer T.R."/>
            <person name="Caufield P.W."/>
            <person name="Cui Y."/>
            <person name="Zhang H."/>
            <person name="O'Toole P.W."/>
        </authorList>
    </citation>
    <scope>NUCLEOTIDE SEQUENCE [LARGE SCALE GENOMIC DNA]</scope>
    <source>
        <strain evidence="7 8">DSM 20634</strain>
    </source>
</reference>
<name>A0A0R2A483_9LACO</name>
<dbReference type="EMBL" id="AYYY01000020">
    <property type="protein sequence ID" value="KRM61837.1"/>
    <property type="molecule type" value="Genomic_DNA"/>
</dbReference>
<dbReference type="GO" id="GO:0005524">
    <property type="term" value="F:ATP binding"/>
    <property type="evidence" value="ECO:0007669"/>
    <property type="project" value="UniProtKB-KW"/>
</dbReference>
<evidence type="ECO:0000259" key="6">
    <source>
        <dbReference type="PROSITE" id="PS50979"/>
    </source>
</evidence>
<proteinExistence type="predicted"/>
<evidence type="ECO:0000256" key="2">
    <source>
        <dbReference type="ARBA" id="ARBA00022598"/>
    </source>
</evidence>
<keyword evidence="2" id="KW-0436">Ligase</keyword>
<dbReference type="PATRIC" id="fig|1423813.3.peg.1304"/>
<dbReference type="SMART" id="SM00878">
    <property type="entry name" value="Biotin_carb_C"/>
    <property type="match status" value="1"/>
</dbReference>
<evidence type="ECO:0000256" key="1">
    <source>
        <dbReference type="ARBA" id="ARBA00013263"/>
    </source>
</evidence>
<dbReference type="InterPro" id="IPR051602">
    <property type="entry name" value="ACC_Biotin_Carboxylase"/>
</dbReference>
<comment type="caution">
    <text evidence="7">The sequence shown here is derived from an EMBL/GenBank/DDBJ whole genome shotgun (WGS) entry which is preliminary data.</text>
</comment>
<dbReference type="Gene3D" id="3.30.470.20">
    <property type="entry name" value="ATP-grasp fold, B domain"/>
    <property type="match status" value="1"/>
</dbReference>
<evidence type="ECO:0000256" key="3">
    <source>
        <dbReference type="ARBA" id="ARBA00022741"/>
    </source>
</evidence>
<dbReference type="InterPro" id="IPR011764">
    <property type="entry name" value="Biotin_carboxylation_dom"/>
</dbReference>
<organism evidence="7 8">
    <name type="scientific">Paucilactobacillus vaccinostercus DSM 20634</name>
    <dbReference type="NCBI Taxonomy" id="1423813"/>
    <lineage>
        <taxon>Bacteria</taxon>
        <taxon>Bacillati</taxon>
        <taxon>Bacillota</taxon>
        <taxon>Bacilli</taxon>
        <taxon>Lactobacillales</taxon>
        <taxon>Lactobacillaceae</taxon>
        <taxon>Paucilactobacillus</taxon>
    </lineage>
</organism>
<evidence type="ECO:0000256" key="5">
    <source>
        <dbReference type="ARBA" id="ARBA00048600"/>
    </source>
</evidence>
<dbReference type="InterPro" id="IPR011054">
    <property type="entry name" value="Rudment_hybrid_motif"/>
</dbReference>
<evidence type="ECO:0000313" key="8">
    <source>
        <dbReference type="Proteomes" id="UP000051733"/>
    </source>
</evidence>
<feature type="domain" description="Biotin carboxylation" evidence="6">
    <location>
        <begin position="1"/>
        <end position="142"/>
    </location>
</feature>
<keyword evidence="8" id="KW-1185">Reference proteome</keyword>
<dbReference type="EC" id="6.3.4.14" evidence="1"/>
<dbReference type="Proteomes" id="UP000051733">
    <property type="component" value="Unassembled WGS sequence"/>
</dbReference>
<dbReference type="GO" id="GO:0004075">
    <property type="term" value="F:biotin carboxylase activity"/>
    <property type="evidence" value="ECO:0007669"/>
    <property type="project" value="UniProtKB-EC"/>
</dbReference>
<dbReference type="AlphaFoldDB" id="A0A0R2A483"/>